<feature type="domain" description="N-acetyltransferase" evidence="1">
    <location>
        <begin position="7"/>
        <end position="176"/>
    </location>
</feature>
<dbReference type="PANTHER" id="PTHR43617:SF9">
    <property type="entry name" value="GNAT FAMILY ACETYLTRANSFERASE"/>
    <property type="match status" value="1"/>
</dbReference>
<keyword evidence="3" id="KW-1185">Reference proteome</keyword>
<proteinExistence type="predicted"/>
<dbReference type="InterPro" id="IPR000182">
    <property type="entry name" value="GNAT_dom"/>
</dbReference>
<protein>
    <recommendedName>
        <fullName evidence="1">N-acetyltransferase domain-containing protein</fullName>
    </recommendedName>
</protein>
<organism evidence="2 3">
    <name type="scientific">Bifiguratus adelaidae</name>
    <dbReference type="NCBI Taxonomy" id="1938954"/>
    <lineage>
        <taxon>Eukaryota</taxon>
        <taxon>Fungi</taxon>
        <taxon>Fungi incertae sedis</taxon>
        <taxon>Mucoromycota</taxon>
        <taxon>Mucoromycotina</taxon>
        <taxon>Endogonomycetes</taxon>
        <taxon>Endogonales</taxon>
        <taxon>Endogonales incertae sedis</taxon>
        <taxon>Bifiguratus</taxon>
    </lineage>
</organism>
<dbReference type="Gene3D" id="3.40.630.30">
    <property type="match status" value="1"/>
</dbReference>
<gene>
    <name evidence="2" type="ORF">BZG36_03490</name>
</gene>
<comment type="caution">
    <text evidence="2">The sequence shown here is derived from an EMBL/GenBank/DDBJ whole genome shotgun (WGS) entry which is preliminary data.</text>
</comment>
<dbReference type="Proteomes" id="UP000242875">
    <property type="component" value="Unassembled WGS sequence"/>
</dbReference>
<dbReference type="SUPFAM" id="SSF55729">
    <property type="entry name" value="Acyl-CoA N-acyltransferases (Nat)"/>
    <property type="match status" value="1"/>
</dbReference>
<dbReference type="InterPro" id="IPR016181">
    <property type="entry name" value="Acyl_CoA_acyltransferase"/>
</dbReference>
<dbReference type="Pfam" id="PF00583">
    <property type="entry name" value="Acetyltransf_1"/>
    <property type="match status" value="1"/>
</dbReference>
<name>A0A261XWN6_9FUNG</name>
<dbReference type="CDD" id="cd04301">
    <property type="entry name" value="NAT_SF"/>
    <property type="match status" value="1"/>
</dbReference>
<reference evidence="2 3" key="1">
    <citation type="journal article" date="2017" name="Mycologia">
        <title>Bifiguratus adelaidae, gen. et sp. nov., a new member of Mucoromycotina in endophytic and soil-dwelling habitats.</title>
        <authorList>
            <person name="Torres-Cruz T.J."/>
            <person name="Billingsley Tobias T.L."/>
            <person name="Almatruk M."/>
            <person name="Hesse C."/>
            <person name="Kuske C.R."/>
            <person name="Desiro A."/>
            <person name="Benucci G.M."/>
            <person name="Bonito G."/>
            <person name="Stajich J.E."/>
            <person name="Dunlap C."/>
            <person name="Arnold A.E."/>
            <person name="Porras-Alfaro A."/>
        </authorList>
    </citation>
    <scope>NUCLEOTIDE SEQUENCE [LARGE SCALE GENOMIC DNA]</scope>
    <source>
        <strain evidence="2 3">AZ0501</strain>
    </source>
</reference>
<sequence>MAASDDIYIRPCVPADAVHVPQVCKMIYAAYRSEASWTTEAHIVSGERISEENLREFIEDNHQPDILLFAFQRSTDLSVPDRVVGTIQLEPKPDHDEALIGLLSVDPTFQSKGIGSKLVRTALEYSKKDLKLSKGVIWVLRNRDDILKWYTRMGFVDSGSTQPFPWPELLKQKDMHFKVLKKIL</sequence>
<evidence type="ECO:0000259" key="1">
    <source>
        <dbReference type="PROSITE" id="PS51186"/>
    </source>
</evidence>
<evidence type="ECO:0000313" key="3">
    <source>
        <dbReference type="Proteomes" id="UP000242875"/>
    </source>
</evidence>
<dbReference type="AlphaFoldDB" id="A0A261XWN6"/>
<dbReference type="PROSITE" id="PS51186">
    <property type="entry name" value="GNAT"/>
    <property type="match status" value="1"/>
</dbReference>
<accession>A0A261XWN6</accession>
<dbReference type="OrthoDB" id="5689at2759"/>
<dbReference type="InterPro" id="IPR050276">
    <property type="entry name" value="MshD_Acetyltransferase"/>
</dbReference>
<dbReference type="PANTHER" id="PTHR43617">
    <property type="entry name" value="L-AMINO ACID N-ACETYLTRANSFERASE"/>
    <property type="match status" value="1"/>
</dbReference>
<evidence type="ECO:0000313" key="2">
    <source>
        <dbReference type="EMBL" id="OZJ02786.1"/>
    </source>
</evidence>
<dbReference type="EMBL" id="MVBO01000126">
    <property type="protein sequence ID" value="OZJ02786.1"/>
    <property type="molecule type" value="Genomic_DNA"/>
</dbReference>
<dbReference type="GO" id="GO:0016747">
    <property type="term" value="F:acyltransferase activity, transferring groups other than amino-acyl groups"/>
    <property type="evidence" value="ECO:0007669"/>
    <property type="project" value="InterPro"/>
</dbReference>